<reference evidence="9 10" key="1">
    <citation type="journal article" date="2012" name="Stand. Genomic Sci.">
        <title>Complete genome sequence of the sulfur compounds oxidizing chemolithoautotroph Sulfuricurvum kujiense type strain (YK-1(T)).</title>
        <authorList>
            <person name="Han C."/>
            <person name="Kotsyurbenko O."/>
            <person name="Chertkov O."/>
            <person name="Held B."/>
            <person name="Lapidus A."/>
            <person name="Nolan M."/>
            <person name="Lucas S."/>
            <person name="Hammon N."/>
            <person name="Deshpande S."/>
            <person name="Cheng J.F."/>
            <person name="Tapia R."/>
            <person name="Goodwin L.A."/>
            <person name="Pitluck S."/>
            <person name="Liolios K."/>
            <person name="Pagani I."/>
            <person name="Ivanova N."/>
            <person name="Mavromatis K."/>
            <person name="Mikhailova N."/>
            <person name="Pati A."/>
            <person name="Chen A."/>
            <person name="Palaniappan K."/>
            <person name="Land M."/>
            <person name="Hauser L."/>
            <person name="Chang Y.J."/>
            <person name="Jeffries C.D."/>
            <person name="Brambilla E.M."/>
            <person name="Rohde M."/>
            <person name="Spring S."/>
            <person name="Sikorski J."/>
            <person name="Goker M."/>
            <person name="Woyke T."/>
            <person name="Bristow J."/>
            <person name="Eisen J.A."/>
            <person name="Markowitz V."/>
            <person name="Hugenholtz P."/>
            <person name="Kyrpides N.C."/>
            <person name="Klenk H.P."/>
            <person name="Detter J.C."/>
        </authorList>
    </citation>
    <scope>NUCLEOTIDE SEQUENCE [LARGE SCALE GENOMIC DNA]</scope>
    <source>
        <strain evidence="10">ATCC BAA-921 / DSM 16994 / JCM 11577 / YK-1</strain>
    </source>
</reference>
<dbReference type="eggNOG" id="COG1459">
    <property type="taxonomic scope" value="Bacteria"/>
</dbReference>
<keyword evidence="4 7" id="KW-0812">Transmembrane</keyword>
<dbReference type="AlphaFoldDB" id="E4TXD7"/>
<protein>
    <submittedName>
        <fullName evidence="9">Type II secretion system F domain</fullName>
    </submittedName>
</protein>
<evidence type="ECO:0000313" key="10">
    <source>
        <dbReference type="Proteomes" id="UP000008721"/>
    </source>
</evidence>
<organism evidence="9 10">
    <name type="scientific">Sulfuricurvum kujiense (strain ATCC BAA-921 / DSM 16994 / JCM 11577 / YK-1)</name>
    <dbReference type="NCBI Taxonomy" id="709032"/>
    <lineage>
        <taxon>Bacteria</taxon>
        <taxon>Pseudomonadati</taxon>
        <taxon>Campylobacterota</taxon>
        <taxon>Epsilonproteobacteria</taxon>
        <taxon>Campylobacterales</taxon>
        <taxon>Sulfurimonadaceae</taxon>
        <taxon>Sulfuricurvum</taxon>
    </lineage>
</organism>
<feature type="transmembrane region" description="Helical" evidence="7">
    <location>
        <begin position="153"/>
        <end position="182"/>
    </location>
</feature>
<feature type="domain" description="Type II secretion system protein GspF" evidence="8">
    <location>
        <begin position="213"/>
        <end position="330"/>
    </location>
</feature>
<evidence type="ECO:0000313" key="9">
    <source>
        <dbReference type="EMBL" id="ADR32834.1"/>
    </source>
</evidence>
<dbReference type="Proteomes" id="UP000008721">
    <property type="component" value="Chromosome"/>
</dbReference>
<dbReference type="InterPro" id="IPR003004">
    <property type="entry name" value="GspF/PilC"/>
</dbReference>
<dbReference type="GO" id="GO:0005886">
    <property type="term" value="C:plasma membrane"/>
    <property type="evidence" value="ECO:0007669"/>
    <property type="project" value="UniProtKB-SubCell"/>
</dbReference>
<evidence type="ECO:0000259" key="8">
    <source>
        <dbReference type="Pfam" id="PF00482"/>
    </source>
</evidence>
<feature type="transmembrane region" description="Helical" evidence="7">
    <location>
        <begin position="311"/>
        <end position="335"/>
    </location>
</feature>
<name>E4TXD7_SULKY</name>
<accession>E4TXD7</accession>
<dbReference type="PANTHER" id="PTHR30012:SF0">
    <property type="entry name" value="TYPE II SECRETION SYSTEM PROTEIN F-RELATED"/>
    <property type="match status" value="1"/>
</dbReference>
<comment type="similarity">
    <text evidence="2">Belongs to the GSP F family.</text>
</comment>
<sequence length="346" mass="38539">MKPDVLTLLKALQLSLENGKSLTNALNLLQNTAKDKDERAIYINITRSIQEGASFSNAIEKYISPSPDIIQFVAMAEKGGGFVKTLKSVVNYLEIKNRFHQESNDKIALPVIYFTLTAIIIIFIRFFAVPFHISEAKSYDPRIYAIIAEHLDMALILSNLLLGGLLFFSAYFLIVMIALFNYSGAIQGVAKRIASHLPISSLVIGYFEKFILLSLLSEMLKNGVSLKMTFKTAANSTIIPRISKQFEGILAQVSRGEKNFWSIPFFEEIEQHLLAGAGTVAQLGNMFGEFADRARFNALTMASKFFRSMTIVAILLLSFAVFVEFFTIVLTQVLIQQGIIDQVGHA</sequence>
<evidence type="ECO:0000256" key="1">
    <source>
        <dbReference type="ARBA" id="ARBA00004651"/>
    </source>
</evidence>
<dbReference type="PANTHER" id="PTHR30012">
    <property type="entry name" value="GENERAL SECRETION PATHWAY PROTEIN"/>
    <property type="match status" value="1"/>
</dbReference>
<dbReference type="RefSeq" id="WP_013459031.1">
    <property type="nucleotide sequence ID" value="NC_014762.1"/>
</dbReference>
<dbReference type="EMBL" id="CP002355">
    <property type="protein sequence ID" value="ADR32834.1"/>
    <property type="molecule type" value="Genomic_DNA"/>
</dbReference>
<dbReference type="HOGENOM" id="CLU_801491_0_0_7"/>
<dbReference type="InterPro" id="IPR042094">
    <property type="entry name" value="T2SS_GspF_sf"/>
</dbReference>
<keyword evidence="6 7" id="KW-0472">Membrane</keyword>
<dbReference type="Pfam" id="PF00482">
    <property type="entry name" value="T2SSF"/>
    <property type="match status" value="2"/>
</dbReference>
<keyword evidence="10" id="KW-1185">Reference proteome</keyword>
<feature type="transmembrane region" description="Helical" evidence="7">
    <location>
        <begin position="107"/>
        <end position="133"/>
    </location>
</feature>
<evidence type="ECO:0000256" key="3">
    <source>
        <dbReference type="ARBA" id="ARBA00022475"/>
    </source>
</evidence>
<evidence type="ECO:0000256" key="6">
    <source>
        <dbReference type="ARBA" id="ARBA00023136"/>
    </source>
</evidence>
<evidence type="ECO:0000256" key="4">
    <source>
        <dbReference type="ARBA" id="ARBA00022692"/>
    </source>
</evidence>
<dbReference type="InterPro" id="IPR018076">
    <property type="entry name" value="T2SS_GspF_dom"/>
</dbReference>
<gene>
    <name evidence="9" type="ordered locus">Sulku_0167</name>
</gene>
<dbReference type="Gene3D" id="1.20.81.30">
    <property type="entry name" value="Type II secretion system (T2SS), domain F"/>
    <property type="match status" value="1"/>
</dbReference>
<dbReference type="STRING" id="709032.Sulku_0167"/>
<evidence type="ECO:0000256" key="2">
    <source>
        <dbReference type="ARBA" id="ARBA00005745"/>
    </source>
</evidence>
<keyword evidence="5 7" id="KW-1133">Transmembrane helix</keyword>
<dbReference type="KEGG" id="sku:Sulku_0167"/>
<evidence type="ECO:0000256" key="5">
    <source>
        <dbReference type="ARBA" id="ARBA00022989"/>
    </source>
</evidence>
<proteinExistence type="inferred from homology"/>
<evidence type="ECO:0000256" key="7">
    <source>
        <dbReference type="SAM" id="Phobius"/>
    </source>
</evidence>
<keyword evidence="3" id="KW-1003">Cell membrane</keyword>
<comment type="subcellular location">
    <subcellularLocation>
        <location evidence="1">Cell membrane</location>
        <topology evidence="1">Multi-pass membrane protein</topology>
    </subcellularLocation>
</comment>
<feature type="domain" description="Type II secretion system protein GspF" evidence="8">
    <location>
        <begin position="11"/>
        <end position="130"/>
    </location>
</feature>